<feature type="transmembrane region" description="Helical" evidence="5">
    <location>
        <begin position="60"/>
        <end position="76"/>
    </location>
</feature>
<dbReference type="Proteomes" id="UP000261828">
    <property type="component" value="Unassembled WGS sequence"/>
</dbReference>
<dbReference type="EMBL" id="QTJX01000009">
    <property type="protein sequence ID" value="RDY57594.1"/>
    <property type="molecule type" value="Genomic_DNA"/>
</dbReference>
<evidence type="ECO:0000256" key="4">
    <source>
        <dbReference type="ARBA" id="ARBA00023136"/>
    </source>
</evidence>
<feature type="transmembrane region" description="Helical" evidence="5">
    <location>
        <begin position="112"/>
        <end position="136"/>
    </location>
</feature>
<evidence type="ECO:0000259" key="6">
    <source>
        <dbReference type="Pfam" id="PF04932"/>
    </source>
</evidence>
<dbReference type="PANTHER" id="PTHR37422">
    <property type="entry name" value="TEICHURONIC ACID BIOSYNTHESIS PROTEIN TUAE"/>
    <property type="match status" value="1"/>
</dbReference>
<evidence type="ECO:0000256" key="1">
    <source>
        <dbReference type="ARBA" id="ARBA00004141"/>
    </source>
</evidence>
<feature type="transmembrane region" description="Helical" evidence="5">
    <location>
        <begin position="32"/>
        <end position="48"/>
    </location>
</feature>
<accession>A0A371JKU9</accession>
<dbReference type="InterPro" id="IPR051533">
    <property type="entry name" value="WaaL-like"/>
</dbReference>
<evidence type="ECO:0000256" key="5">
    <source>
        <dbReference type="SAM" id="Phobius"/>
    </source>
</evidence>
<name>A0A371JKU9_9FLAO</name>
<proteinExistence type="predicted"/>
<organism evidence="7 8">
    <name type="scientific">Flagellimonas nanhaiensis</name>
    <dbReference type="NCBI Taxonomy" id="2292706"/>
    <lineage>
        <taxon>Bacteria</taxon>
        <taxon>Pseudomonadati</taxon>
        <taxon>Bacteroidota</taxon>
        <taxon>Flavobacteriia</taxon>
        <taxon>Flavobacteriales</taxon>
        <taxon>Flavobacteriaceae</taxon>
        <taxon>Flagellimonas</taxon>
    </lineage>
</organism>
<sequence length="407" mass="46226">MKYLLVFLLVLFASYADIFLFRVGIVPFTPSNFLVPLFIVVAFLRYSVKDYYDIVKMPSFRFLTFLLVISILYAAVSKAETSILITTISLEVFSILLYLFAVQFFRTQKKKFLLVFAAISFIVLAGSVWYDFFIGLPNYNAYLAQSARKGGFGENPNQAASGIKFIALGILLLVNKSKTLKYSVILLTVMSIFLTFSRSGTVSLIIILILGTMNNWKPNFQLTAFGQFKSMVQIFVLFSVLYMVLLSLADVIKSEFPAFTRGTAGQRMELLLGKSDQVVFESDDNSELSRTGLFKSYLYKFFDNPLGMGTGYSSDKSFNRLKTHNYYLYMAVDFGIIGIAVYLFYLTTIIRTAVKENQYYYFIFGILLVVEGLISHSIFIERSLLISLAFFDAQLLLNKKNTAIEKQ</sequence>
<gene>
    <name evidence="7" type="ORF">DX873_18475</name>
</gene>
<dbReference type="GO" id="GO:0016020">
    <property type="term" value="C:membrane"/>
    <property type="evidence" value="ECO:0007669"/>
    <property type="project" value="UniProtKB-SubCell"/>
</dbReference>
<dbReference type="RefSeq" id="WP_116185981.1">
    <property type="nucleotide sequence ID" value="NZ_QTJX01000009.1"/>
</dbReference>
<feature type="transmembrane region" description="Helical" evidence="5">
    <location>
        <begin position="359"/>
        <end position="380"/>
    </location>
</feature>
<dbReference type="PANTHER" id="PTHR37422:SF17">
    <property type="entry name" value="O-ANTIGEN LIGASE"/>
    <property type="match status" value="1"/>
</dbReference>
<dbReference type="InterPro" id="IPR007016">
    <property type="entry name" value="O-antigen_ligase-rel_domated"/>
</dbReference>
<dbReference type="Pfam" id="PF04932">
    <property type="entry name" value="Wzy_C"/>
    <property type="match status" value="1"/>
</dbReference>
<feature type="transmembrane region" description="Helical" evidence="5">
    <location>
        <begin position="186"/>
        <end position="211"/>
    </location>
</feature>
<comment type="caution">
    <text evidence="7">The sequence shown here is derived from an EMBL/GenBank/DDBJ whole genome shotgun (WGS) entry which is preliminary data.</text>
</comment>
<keyword evidence="4 5" id="KW-0472">Membrane</keyword>
<dbReference type="AlphaFoldDB" id="A0A371JKU9"/>
<keyword evidence="3 5" id="KW-1133">Transmembrane helix</keyword>
<feature type="transmembrane region" description="Helical" evidence="5">
    <location>
        <begin position="231"/>
        <end position="252"/>
    </location>
</feature>
<keyword evidence="2 5" id="KW-0812">Transmembrane</keyword>
<evidence type="ECO:0000256" key="3">
    <source>
        <dbReference type="ARBA" id="ARBA00022989"/>
    </source>
</evidence>
<evidence type="ECO:0000313" key="7">
    <source>
        <dbReference type="EMBL" id="RDY57594.1"/>
    </source>
</evidence>
<feature type="transmembrane region" description="Helical" evidence="5">
    <location>
        <begin position="82"/>
        <end position="100"/>
    </location>
</feature>
<dbReference type="OrthoDB" id="1425310at2"/>
<feature type="transmembrane region" description="Helical" evidence="5">
    <location>
        <begin position="326"/>
        <end position="347"/>
    </location>
</feature>
<evidence type="ECO:0000313" key="8">
    <source>
        <dbReference type="Proteomes" id="UP000261828"/>
    </source>
</evidence>
<protein>
    <recommendedName>
        <fullName evidence="6">O-antigen ligase-related domain-containing protein</fullName>
    </recommendedName>
</protein>
<reference evidence="7 8" key="1">
    <citation type="submission" date="2018-08" db="EMBL/GenBank/DDBJ databases">
        <title>Muricauda nanhaiensis sp. nov., isolated from seawater of the South China Sea.</title>
        <authorList>
            <person name="Dang Y."/>
        </authorList>
    </citation>
    <scope>NUCLEOTIDE SEQUENCE [LARGE SCALE GENOMIC DNA]</scope>
    <source>
        <strain evidence="7 8">SM1704</strain>
    </source>
</reference>
<feature type="domain" description="O-antigen ligase-related" evidence="6">
    <location>
        <begin position="185"/>
        <end position="343"/>
    </location>
</feature>
<keyword evidence="8" id="KW-1185">Reference proteome</keyword>
<evidence type="ECO:0000256" key="2">
    <source>
        <dbReference type="ARBA" id="ARBA00022692"/>
    </source>
</evidence>
<feature type="transmembrane region" description="Helical" evidence="5">
    <location>
        <begin position="156"/>
        <end position="174"/>
    </location>
</feature>
<comment type="subcellular location">
    <subcellularLocation>
        <location evidence="1">Membrane</location>
        <topology evidence="1">Multi-pass membrane protein</topology>
    </subcellularLocation>
</comment>